<dbReference type="OrthoDB" id="5422863at2759"/>
<organism evidence="1 2">
    <name type="scientific">Teratosphaeria nubilosa</name>
    <dbReference type="NCBI Taxonomy" id="161662"/>
    <lineage>
        <taxon>Eukaryota</taxon>
        <taxon>Fungi</taxon>
        <taxon>Dikarya</taxon>
        <taxon>Ascomycota</taxon>
        <taxon>Pezizomycotina</taxon>
        <taxon>Dothideomycetes</taxon>
        <taxon>Dothideomycetidae</taxon>
        <taxon>Mycosphaerellales</taxon>
        <taxon>Teratosphaeriaceae</taxon>
        <taxon>Teratosphaeria</taxon>
    </lineage>
</organism>
<accession>A0A6G1L7S0</accession>
<dbReference type="EMBL" id="ML995839">
    <property type="protein sequence ID" value="KAF2768917.1"/>
    <property type="molecule type" value="Genomic_DNA"/>
</dbReference>
<evidence type="ECO:0000313" key="1">
    <source>
        <dbReference type="EMBL" id="KAF2768917.1"/>
    </source>
</evidence>
<proteinExistence type="predicted"/>
<dbReference type="Proteomes" id="UP000799436">
    <property type="component" value="Unassembled WGS sequence"/>
</dbReference>
<dbReference type="AlphaFoldDB" id="A0A6G1L7S0"/>
<dbReference type="SUPFAM" id="SSF51726">
    <property type="entry name" value="UROD/MetE-like"/>
    <property type="match status" value="1"/>
</dbReference>
<gene>
    <name evidence="1" type="ORF">EJ03DRAFT_351756</name>
</gene>
<dbReference type="InterPro" id="IPR038071">
    <property type="entry name" value="UROD/MetE-like_sf"/>
</dbReference>
<evidence type="ECO:0000313" key="2">
    <source>
        <dbReference type="Proteomes" id="UP000799436"/>
    </source>
</evidence>
<reference evidence="1" key="1">
    <citation type="journal article" date="2020" name="Stud. Mycol.">
        <title>101 Dothideomycetes genomes: a test case for predicting lifestyles and emergence of pathogens.</title>
        <authorList>
            <person name="Haridas S."/>
            <person name="Albert R."/>
            <person name="Binder M."/>
            <person name="Bloem J."/>
            <person name="Labutti K."/>
            <person name="Salamov A."/>
            <person name="Andreopoulos B."/>
            <person name="Baker S."/>
            <person name="Barry K."/>
            <person name="Bills G."/>
            <person name="Bluhm B."/>
            <person name="Cannon C."/>
            <person name="Castanera R."/>
            <person name="Culley D."/>
            <person name="Daum C."/>
            <person name="Ezra D."/>
            <person name="Gonzalez J."/>
            <person name="Henrissat B."/>
            <person name="Kuo A."/>
            <person name="Liang C."/>
            <person name="Lipzen A."/>
            <person name="Lutzoni F."/>
            <person name="Magnuson J."/>
            <person name="Mondo S."/>
            <person name="Nolan M."/>
            <person name="Ohm R."/>
            <person name="Pangilinan J."/>
            <person name="Park H.-J."/>
            <person name="Ramirez L."/>
            <person name="Alfaro M."/>
            <person name="Sun H."/>
            <person name="Tritt A."/>
            <person name="Yoshinaga Y."/>
            <person name="Zwiers L.-H."/>
            <person name="Turgeon B."/>
            <person name="Goodwin S."/>
            <person name="Spatafora J."/>
            <person name="Crous P."/>
            <person name="Grigoriev I."/>
        </authorList>
    </citation>
    <scope>NUCLEOTIDE SEQUENCE</scope>
    <source>
        <strain evidence="1">CBS 116005</strain>
    </source>
</reference>
<name>A0A6G1L7S0_9PEZI</name>
<keyword evidence="2" id="KW-1185">Reference proteome</keyword>
<sequence length="305" mass="34042">MANVQGCHMVGSVPFANTEAVLQQCSAALPHRLKRIPDGETGPRNYFTLGQMSIFNASPMVLTEFVDNQPLAANDYTPEEVEAGLKKLQDAGPLETGYDVAAIESYGVFRKLKDEGVLNRETRFQRVDTACWERTLYEPWFGEGDFEAIKAYIVESIVRMIGQVGPDVEVGIHNCYGDMAKRHWLEPKDLGVIVDRAVRIYAKTPHKINYFHLPVAKSAIGNLDAYFAPLAELLPSFREHATELYLGVVHHSDMAATTKRMIEAAGKVLDGYPFGLATECGWGGTPREKIEEIMKISREMSRLVF</sequence>
<protein>
    <submittedName>
        <fullName evidence="1">Uncharacterized protein</fullName>
    </submittedName>
</protein>
<dbReference type="Gene3D" id="3.20.20.210">
    <property type="match status" value="1"/>
</dbReference>